<sequence>MNPDAVVVLFPALIGLVPICRGGSWHWDPIGMGGPACLQTRFLHGLWVGMFWLGWSTSLIFGVLGLIGMTDS</sequence>
<name>A0A645FTC6_9ZZZZ</name>
<keyword evidence="1" id="KW-0812">Transmembrane</keyword>
<gene>
    <name evidence="2" type="ORF">SDC9_164520</name>
</gene>
<reference evidence="2" key="1">
    <citation type="submission" date="2019-08" db="EMBL/GenBank/DDBJ databases">
        <authorList>
            <person name="Kucharzyk K."/>
            <person name="Murdoch R.W."/>
            <person name="Higgins S."/>
            <person name="Loffler F."/>
        </authorList>
    </citation>
    <scope>NUCLEOTIDE SEQUENCE</scope>
</reference>
<keyword evidence="1" id="KW-1133">Transmembrane helix</keyword>
<organism evidence="2">
    <name type="scientific">bioreactor metagenome</name>
    <dbReference type="NCBI Taxonomy" id="1076179"/>
    <lineage>
        <taxon>unclassified sequences</taxon>
        <taxon>metagenomes</taxon>
        <taxon>ecological metagenomes</taxon>
    </lineage>
</organism>
<keyword evidence="1" id="KW-0472">Membrane</keyword>
<evidence type="ECO:0000313" key="2">
    <source>
        <dbReference type="EMBL" id="MPN17170.1"/>
    </source>
</evidence>
<accession>A0A645FTC6</accession>
<comment type="caution">
    <text evidence="2">The sequence shown here is derived from an EMBL/GenBank/DDBJ whole genome shotgun (WGS) entry which is preliminary data.</text>
</comment>
<dbReference type="AlphaFoldDB" id="A0A645FTC6"/>
<evidence type="ECO:0000256" key="1">
    <source>
        <dbReference type="SAM" id="Phobius"/>
    </source>
</evidence>
<feature type="transmembrane region" description="Helical" evidence="1">
    <location>
        <begin position="46"/>
        <end position="67"/>
    </location>
</feature>
<dbReference type="EMBL" id="VSSQ01064220">
    <property type="protein sequence ID" value="MPN17170.1"/>
    <property type="molecule type" value="Genomic_DNA"/>
</dbReference>
<protein>
    <submittedName>
        <fullName evidence="2">Uncharacterized protein</fullName>
    </submittedName>
</protein>
<proteinExistence type="predicted"/>